<dbReference type="EnsemblPlants" id="Kaladp0034s0091.1.v1.1">
    <property type="protein sequence ID" value="Kaladp0034s0091.1.v1.1"/>
    <property type="gene ID" value="Kaladp0034s0091.v1.1"/>
</dbReference>
<keyword evidence="3 8" id="KW-0349">Heme</keyword>
<dbReference type="SUPFAM" id="SSF48264">
    <property type="entry name" value="Cytochrome P450"/>
    <property type="match status" value="1"/>
</dbReference>
<keyword evidence="12" id="KW-1185">Reference proteome</keyword>
<evidence type="ECO:0000256" key="8">
    <source>
        <dbReference type="PIRSR" id="PIRSR602401-1"/>
    </source>
</evidence>
<dbReference type="GO" id="GO:0016705">
    <property type="term" value="F:oxidoreductase activity, acting on paired donors, with incorporation or reduction of molecular oxygen"/>
    <property type="evidence" value="ECO:0007669"/>
    <property type="project" value="InterPro"/>
</dbReference>
<keyword evidence="5 9" id="KW-0560">Oxidoreductase</keyword>
<evidence type="ECO:0000256" key="4">
    <source>
        <dbReference type="ARBA" id="ARBA00022723"/>
    </source>
</evidence>
<dbReference type="PRINTS" id="PR00385">
    <property type="entry name" value="P450"/>
</dbReference>
<keyword evidence="10" id="KW-1133">Transmembrane helix</keyword>
<dbReference type="Pfam" id="PF00067">
    <property type="entry name" value="p450"/>
    <property type="match status" value="1"/>
</dbReference>
<dbReference type="InterPro" id="IPR001128">
    <property type="entry name" value="Cyt_P450"/>
</dbReference>
<evidence type="ECO:0000256" key="5">
    <source>
        <dbReference type="ARBA" id="ARBA00023002"/>
    </source>
</evidence>
<dbReference type="PROSITE" id="PS00086">
    <property type="entry name" value="CYTOCHROME_P450"/>
    <property type="match status" value="1"/>
</dbReference>
<organism evidence="11 12">
    <name type="scientific">Kalanchoe fedtschenkoi</name>
    <name type="common">Lavender scallops</name>
    <name type="synonym">South American air plant</name>
    <dbReference type="NCBI Taxonomy" id="63787"/>
    <lineage>
        <taxon>Eukaryota</taxon>
        <taxon>Viridiplantae</taxon>
        <taxon>Streptophyta</taxon>
        <taxon>Embryophyta</taxon>
        <taxon>Tracheophyta</taxon>
        <taxon>Spermatophyta</taxon>
        <taxon>Magnoliopsida</taxon>
        <taxon>eudicotyledons</taxon>
        <taxon>Gunneridae</taxon>
        <taxon>Pentapetalae</taxon>
        <taxon>Saxifragales</taxon>
        <taxon>Crassulaceae</taxon>
        <taxon>Kalanchoe</taxon>
    </lineage>
</organism>
<dbReference type="InterPro" id="IPR017972">
    <property type="entry name" value="Cyt_P450_CS"/>
</dbReference>
<dbReference type="PRINTS" id="PR00463">
    <property type="entry name" value="EP450I"/>
</dbReference>
<name>A0A7N0TEU6_KALFE</name>
<keyword evidence="4 8" id="KW-0479">Metal-binding</keyword>
<evidence type="ECO:0000256" key="9">
    <source>
        <dbReference type="RuleBase" id="RU000461"/>
    </source>
</evidence>
<dbReference type="GO" id="GO:0020037">
    <property type="term" value="F:heme binding"/>
    <property type="evidence" value="ECO:0007669"/>
    <property type="project" value="InterPro"/>
</dbReference>
<evidence type="ECO:0000313" key="12">
    <source>
        <dbReference type="Proteomes" id="UP000594263"/>
    </source>
</evidence>
<evidence type="ECO:0000256" key="6">
    <source>
        <dbReference type="ARBA" id="ARBA00023004"/>
    </source>
</evidence>
<dbReference type="PANTHER" id="PTHR47955">
    <property type="entry name" value="CYTOCHROME P450 FAMILY 71 PROTEIN"/>
    <property type="match status" value="1"/>
</dbReference>
<evidence type="ECO:0000256" key="7">
    <source>
        <dbReference type="ARBA" id="ARBA00023033"/>
    </source>
</evidence>
<dbReference type="GO" id="GO:0004497">
    <property type="term" value="F:monooxygenase activity"/>
    <property type="evidence" value="ECO:0007669"/>
    <property type="project" value="UniProtKB-KW"/>
</dbReference>
<keyword evidence="10" id="KW-0812">Transmembrane</keyword>
<evidence type="ECO:0008006" key="13">
    <source>
        <dbReference type="Google" id="ProtNLM"/>
    </source>
</evidence>
<dbReference type="OMA" id="SSANMHI"/>
<keyword evidence="6 8" id="KW-0408">Iron</keyword>
<dbReference type="GO" id="GO:0005506">
    <property type="term" value="F:iron ion binding"/>
    <property type="evidence" value="ECO:0007669"/>
    <property type="project" value="InterPro"/>
</dbReference>
<evidence type="ECO:0000256" key="3">
    <source>
        <dbReference type="ARBA" id="ARBA00022617"/>
    </source>
</evidence>
<accession>A0A7N0TEU6</accession>
<keyword evidence="10" id="KW-0472">Membrane</keyword>
<feature type="binding site" description="axial binding residue" evidence="8">
    <location>
        <position position="451"/>
    </location>
    <ligand>
        <name>heme</name>
        <dbReference type="ChEBI" id="CHEBI:30413"/>
    </ligand>
    <ligandPart>
        <name>Fe</name>
        <dbReference type="ChEBI" id="CHEBI:18248"/>
    </ligandPart>
</feature>
<protein>
    <recommendedName>
        <fullName evidence="13">Cytochrome P450</fullName>
    </recommendedName>
</protein>
<dbReference type="InterPro" id="IPR036396">
    <property type="entry name" value="Cyt_P450_sf"/>
</dbReference>
<reference evidence="11" key="1">
    <citation type="submission" date="2021-01" db="UniProtKB">
        <authorList>
            <consortium name="EnsemblPlants"/>
        </authorList>
    </citation>
    <scope>IDENTIFICATION</scope>
</reference>
<evidence type="ECO:0000256" key="2">
    <source>
        <dbReference type="ARBA" id="ARBA00010617"/>
    </source>
</evidence>
<dbReference type="InterPro" id="IPR002401">
    <property type="entry name" value="Cyt_P450_E_grp-I"/>
</dbReference>
<dbReference type="Proteomes" id="UP000594263">
    <property type="component" value="Unplaced"/>
</dbReference>
<dbReference type="AlphaFoldDB" id="A0A7N0TEU6"/>
<comment type="cofactor">
    <cofactor evidence="1 8">
        <name>heme</name>
        <dbReference type="ChEBI" id="CHEBI:30413"/>
    </cofactor>
</comment>
<dbReference type="Gramene" id="Kaladp0034s0091.1.v1.1">
    <property type="protein sequence ID" value="Kaladp0034s0091.1.v1.1"/>
    <property type="gene ID" value="Kaladp0034s0091.v1.1"/>
</dbReference>
<proteinExistence type="inferred from homology"/>
<evidence type="ECO:0000256" key="1">
    <source>
        <dbReference type="ARBA" id="ARBA00001971"/>
    </source>
</evidence>
<dbReference type="CDD" id="cd11072">
    <property type="entry name" value="CYP71-like"/>
    <property type="match status" value="1"/>
</dbReference>
<sequence>MSSLDALISTPNCTLFILILLAFPLLFRLIRRPNRCPSRPPGPSKVPILGNLHQLDALLHQSLAKLATKYGPVMLVHFGREPTIVISSASAAKEALKTRDADFCGRAPNFCAARITYNYSDVTFAPYGEYWRQMRKTVTLELYSSKRVQSFGSARADEVNAMLESLALSATKGEVVDLGEKAFALTASIMFKIAFGTSFKGSMMDDKGFQKLIHEAEALLGTFAAGDYFGYAGWVFDKLSGLHSRLDRTFRRLDQFLEHVIDEHVKLHNAKDHDHGDVVDALLRVQREHVQSRATWFTRNKIKGNLIDVFLAGVDTSALVMIWTMTELMKNPSAMKKAQDEIREFMVGKKRISEQDTESLKYLKMVLKETLRMHPPAPLLIPKVTTADTRVFDYDIKAGTRVFVNAWAIGRDPKTWEQPEKFFPERFEESSIDYKGQNFELLPFGAGRRMCPGLNLGMATVELAVANMLYCFDWKLPQGMTKEDISTEEGPGVTTFKKIPLELVPVVKYYA</sequence>
<dbReference type="Gene3D" id="1.10.630.10">
    <property type="entry name" value="Cytochrome P450"/>
    <property type="match status" value="1"/>
</dbReference>
<feature type="transmembrane region" description="Helical" evidence="10">
    <location>
        <begin position="6"/>
        <end position="30"/>
    </location>
</feature>
<dbReference type="PANTHER" id="PTHR47955:SF19">
    <property type="entry name" value="CYTOCHROME P450 71A9-LIKE ISOFORM X1"/>
    <property type="match status" value="1"/>
</dbReference>
<comment type="similarity">
    <text evidence="2 9">Belongs to the cytochrome P450 family.</text>
</comment>
<keyword evidence="7 9" id="KW-0503">Monooxygenase</keyword>
<dbReference type="FunFam" id="1.10.630.10:FF:000011">
    <property type="entry name" value="Cytochrome P450 83B1"/>
    <property type="match status" value="1"/>
</dbReference>
<evidence type="ECO:0000313" key="11">
    <source>
        <dbReference type="EnsemblPlants" id="Kaladp0034s0091.1.v1.1"/>
    </source>
</evidence>
<evidence type="ECO:0000256" key="10">
    <source>
        <dbReference type="SAM" id="Phobius"/>
    </source>
</evidence>